<dbReference type="InterPro" id="IPR015323">
    <property type="entry name" value="FlavoCytC_S_DH_flav-bd"/>
</dbReference>
<dbReference type="InterPro" id="IPR006311">
    <property type="entry name" value="TAT_signal"/>
</dbReference>
<evidence type="ECO:0000313" key="4">
    <source>
        <dbReference type="Proteomes" id="UP000077857"/>
    </source>
</evidence>
<dbReference type="Pfam" id="PF21706">
    <property type="entry name" value="FCSD_central"/>
    <property type="match status" value="1"/>
</dbReference>
<dbReference type="PROSITE" id="PS51257">
    <property type="entry name" value="PROKAR_LIPOPROTEIN"/>
    <property type="match status" value="1"/>
</dbReference>
<dbReference type="OrthoDB" id="9802771at2"/>
<protein>
    <submittedName>
        <fullName evidence="3">Flavocytochrome c sulfide dehydrogenase flavin-binding protein</fullName>
    </submittedName>
</protein>
<dbReference type="PANTHER" id="PTHR43755">
    <property type="match status" value="1"/>
</dbReference>
<comment type="caution">
    <text evidence="3">The sequence shown here is derived from an EMBL/GenBank/DDBJ whole genome shotgun (WGS) entry which is preliminary data.</text>
</comment>
<dbReference type="Proteomes" id="UP000077857">
    <property type="component" value="Unassembled WGS sequence"/>
</dbReference>
<dbReference type="GO" id="GO:0050660">
    <property type="term" value="F:flavin adenine dinucleotide binding"/>
    <property type="evidence" value="ECO:0007669"/>
    <property type="project" value="InterPro"/>
</dbReference>
<dbReference type="SUPFAM" id="SSF51905">
    <property type="entry name" value="FAD/NAD(P)-binding domain"/>
    <property type="match status" value="2"/>
</dbReference>
<dbReference type="EMBL" id="LUUJ01000095">
    <property type="protein sequence ID" value="OAI13837.1"/>
    <property type="molecule type" value="Genomic_DNA"/>
</dbReference>
<sequence>MASGLSRRRFLKNCAGFGTGLLAACSRWPLSDSSKPRVVVVGGGFAGATAAKYLKILDGAIHVSLIVPQAGYITCPASNWLFAGLGDMARLTVDYRSLQSRYGVAVVADSAKALDLFGKRVHLQSGGVRSYDRLILAPGIDFRWDTIAGYDAAAAERFPHAWRAGPQTLTLLRQLQAMPDGGVVLIAVPADPYRCPPGPYERASMMAYWLKQHKPRAKILILDAKRSFSKQALFEAGWAKHYGYGTPQSLIEWHSLADNPLLELHADSKTLVSEFGDRFSGDVLNIIPPQTAGSVALQSGLADAGGWCPVRPATAQSRFDDFVHVIGDAANYAPIPKSAFAANSAAKACALAVVSLLWEQPLPEAHWLNTCYSLVAPEHGISVAGVYKADSGGTISSVAGAGGVSVAKDAEAERAEAEYAQIVYRNLVADSFV</sequence>
<dbReference type="Gene3D" id="3.90.760.10">
    <property type="entry name" value="Flavocytochrome c sulphide dehydrogenase, flavin-binding domain"/>
    <property type="match status" value="1"/>
</dbReference>
<dbReference type="Gene3D" id="3.50.50.60">
    <property type="entry name" value="FAD/NAD(P)-binding domain"/>
    <property type="match status" value="2"/>
</dbReference>
<dbReference type="InterPro" id="IPR049386">
    <property type="entry name" value="FCSD_central"/>
</dbReference>
<evidence type="ECO:0000259" key="1">
    <source>
        <dbReference type="Pfam" id="PF09242"/>
    </source>
</evidence>
<dbReference type="InterPro" id="IPR036188">
    <property type="entry name" value="FAD/NAD-bd_sf"/>
</dbReference>
<feature type="domain" description="Sulfide dehydrogenase [flavocytochrome c] flavoprotein chain central" evidence="2">
    <location>
        <begin position="168"/>
        <end position="288"/>
    </location>
</feature>
<dbReference type="SUPFAM" id="SSF55424">
    <property type="entry name" value="FAD/NAD-linked reductases, dimerisation (C-terminal) domain"/>
    <property type="match status" value="1"/>
</dbReference>
<evidence type="ECO:0000259" key="2">
    <source>
        <dbReference type="Pfam" id="PF21706"/>
    </source>
</evidence>
<dbReference type="InterPro" id="IPR016156">
    <property type="entry name" value="FAD/NAD-linked_Rdtase_dimer_sf"/>
</dbReference>
<proteinExistence type="predicted"/>
<dbReference type="InterPro" id="IPR037092">
    <property type="entry name" value="FlavoCytC_S_DH_flav-bd_sf"/>
</dbReference>
<name>A0A177N7A8_9GAMM</name>
<dbReference type="AlphaFoldDB" id="A0A177N7A8"/>
<feature type="domain" description="Flavocytochrome c sulphide dehydrogenase flavin-binding" evidence="1">
    <location>
        <begin position="363"/>
        <end position="432"/>
    </location>
</feature>
<dbReference type="GO" id="GO:0016491">
    <property type="term" value="F:oxidoreductase activity"/>
    <property type="evidence" value="ECO:0007669"/>
    <property type="project" value="InterPro"/>
</dbReference>
<organism evidence="3 4">
    <name type="scientific">Methylomonas koyamae</name>
    <dbReference type="NCBI Taxonomy" id="702114"/>
    <lineage>
        <taxon>Bacteria</taxon>
        <taxon>Pseudomonadati</taxon>
        <taxon>Pseudomonadota</taxon>
        <taxon>Gammaproteobacteria</taxon>
        <taxon>Methylococcales</taxon>
        <taxon>Methylococcaceae</taxon>
        <taxon>Methylomonas</taxon>
    </lineage>
</organism>
<dbReference type="InterPro" id="IPR052541">
    <property type="entry name" value="SQRD"/>
</dbReference>
<gene>
    <name evidence="3" type="ORF">A1507_16260</name>
</gene>
<reference evidence="3 4" key="1">
    <citation type="submission" date="2016-03" db="EMBL/GenBank/DDBJ databases">
        <authorList>
            <person name="Ploux O."/>
        </authorList>
    </citation>
    <scope>NUCLEOTIDE SEQUENCE [LARGE SCALE GENOMIC DNA]</scope>
    <source>
        <strain evidence="3 4">R-45378</strain>
    </source>
</reference>
<dbReference type="PANTHER" id="PTHR43755:SF1">
    <property type="entry name" value="FAD-DEPENDENT PYRIDINE NUCLEOTIDE-DISULPHIDE OXIDOREDUCTASE"/>
    <property type="match status" value="1"/>
</dbReference>
<accession>A0A177N7A8</accession>
<dbReference type="Pfam" id="PF09242">
    <property type="entry name" value="FCSD-flav_bind"/>
    <property type="match status" value="1"/>
</dbReference>
<dbReference type="PROSITE" id="PS51318">
    <property type="entry name" value="TAT"/>
    <property type="match status" value="1"/>
</dbReference>
<evidence type="ECO:0000313" key="3">
    <source>
        <dbReference type="EMBL" id="OAI13837.1"/>
    </source>
</evidence>